<organism evidence="2 3">
    <name type="scientific">Aplysia californica</name>
    <name type="common">California sea hare</name>
    <dbReference type="NCBI Taxonomy" id="6500"/>
    <lineage>
        <taxon>Eukaryota</taxon>
        <taxon>Metazoa</taxon>
        <taxon>Spiralia</taxon>
        <taxon>Lophotrochozoa</taxon>
        <taxon>Mollusca</taxon>
        <taxon>Gastropoda</taxon>
        <taxon>Heterobranchia</taxon>
        <taxon>Euthyneura</taxon>
        <taxon>Tectipleura</taxon>
        <taxon>Aplysiida</taxon>
        <taxon>Aplysioidea</taxon>
        <taxon>Aplysiidae</taxon>
        <taxon>Aplysia</taxon>
    </lineage>
</organism>
<feature type="region of interest" description="Disordered" evidence="1">
    <location>
        <begin position="584"/>
        <end position="697"/>
    </location>
</feature>
<gene>
    <name evidence="3" type="primary">LOC101855486</name>
</gene>
<feature type="region of interest" description="Disordered" evidence="1">
    <location>
        <begin position="1"/>
        <end position="245"/>
    </location>
</feature>
<feature type="region of interest" description="Disordered" evidence="1">
    <location>
        <begin position="430"/>
        <end position="548"/>
    </location>
</feature>
<feature type="compositionally biased region" description="Low complexity" evidence="1">
    <location>
        <begin position="177"/>
        <end position="228"/>
    </location>
</feature>
<feature type="compositionally biased region" description="Polar residues" evidence="1">
    <location>
        <begin position="317"/>
        <end position="331"/>
    </location>
</feature>
<feature type="compositionally biased region" description="Polar residues" evidence="1">
    <location>
        <begin position="122"/>
        <end position="157"/>
    </location>
</feature>
<evidence type="ECO:0000313" key="2">
    <source>
        <dbReference type="Proteomes" id="UP000694888"/>
    </source>
</evidence>
<feature type="compositionally biased region" description="Polar residues" evidence="1">
    <location>
        <begin position="83"/>
        <end position="97"/>
    </location>
</feature>
<feature type="region of interest" description="Disordered" evidence="1">
    <location>
        <begin position="732"/>
        <end position="753"/>
    </location>
</feature>
<sequence>MEIPVVHEISVPAQNRLSRHGGTSQPSPGASSKLTTGGSSSNTVKSVSGSGGGGSSSLSSSSSSSSTTNHFLRLSKTPPGKQQPLTIPQKPLTSRGGTSAGKASISAPSQQGREVLGKTDRLSTGNLTNGPTSFSGFAFNKSPSRVHQRTGSGTTDETLADVNVPPPASPLLNTSDTFATSSTSLSPSPSPSSFSPFSSSSSPVFPHTSPSLSSSSSSPSSSSTSTHLRGMHARLPSTDSGIQADAGFDSLSRYRGKNFLSTSYGHEHASGAEDCSSLGRKTRDSSVASSSGYNTDTNTSLLQQQQQQQQAKQQLQPTSKGISSSPLTVSPSRVIPISAPASFMSAASPLTSLSISSCAATSRAGDTATSGVRTCSSDASSSSSSSSLPSSSSSSTAVNGKHFVEANSSIQVAPAVKVIATPGRVRLSFCGDSDDNNSNNSNNNSSTSNNSRTITISSSPSSGSSPHHHPSLPTPSSSISISHRPHTGVTGPSTSSSSASSSNKAPPPGSTLRLHVGNPPTRGSTPSATADASQQRMQGQGRLGNVRQGQGQGCIALTRPLKVAAPPKLSVRAVQPTSLSAQTVVPVTRHTQSQLNSNQTASNVQKQQQQQQQQQPRQKPAITRPKPQIAPRSLFISTTSNGPSKNSATNNGANNKMADNNTSTSTASPRLQSQKPLVPAKPFAASTNKTDSTGKSEIPVTHSAKMAAPRLPDRTEIPVKHVDSCTASFKTNSNDGTLKDVSNSQDKNGKARLKEPASIDRIYENVNLLRDGFKFDDEKTKLKHAELILKHSDELINDALKMFGDSPIDLKAETKTTTSGSSENTTSPIGERIVEGADEEYLVPVLDVRTGKIHKGGKLSHYADGVKEPRVGESKNGSSWKERKERIDSSLSWLKNELADLRAMDNTLISQFKRCQDTIETLKNQRDFWEGLCEEGEEADYWDDYEINEFNRRYLDSPGGSSCSQLSPGSRDTSLQDMTSLTLPVPQLRLAAVPAEVTGSGRRGSLTQDVEVTL</sequence>
<feature type="compositionally biased region" description="Low complexity" evidence="1">
    <location>
        <begin position="605"/>
        <end position="620"/>
    </location>
</feature>
<evidence type="ECO:0000256" key="1">
    <source>
        <dbReference type="SAM" id="MobiDB-lite"/>
    </source>
</evidence>
<keyword evidence="2" id="KW-1185">Reference proteome</keyword>
<name>A0ABM0ZYD1_APLCA</name>
<dbReference type="GeneID" id="101855486"/>
<proteinExistence type="predicted"/>
<feature type="compositionally biased region" description="Low complexity" evidence="1">
    <location>
        <begin position="56"/>
        <end position="68"/>
    </location>
</feature>
<feature type="region of interest" description="Disordered" evidence="1">
    <location>
        <begin position="262"/>
        <end position="331"/>
    </location>
</feature>
<feature type="compositionally biased region" description="Low complexity" evidence="1">
    <location>
        <begin position="650"/>
        <end position="661"/>
    </location>
</feature>
<evidence type="ECO:0000313" key="3">
    <source>
        <dbReference type="RefSeq" id="XP_012937060.1"/>
    </source>
</evidence>
<feature type="compositionally biased region" description="Polar residues" evidence="1">
    <location>
        <begin position="635"/>
        <end position="649"/>
    </location>
</feature>
<feature type="compositionally biased region" description="Low complexity" evidence="1">
    <location>
        <begin position="35"/>
        <end position="48"/>
    </location>
</feature>
<reference evidence="3" key="1">
    <citation type="submission" date="2025-08" db="UniProtKB">
        <authorList>
            <consortium name="RefSeq"/>
        </authorList>
    </citation>
    <scope>IDENTIFICATION</scope>
</reference>
<feature type="compositionally biased region" description="Polar residues" evidence="1">
    <location>
        <begin position="959"/>
        <end position="976"/>
    </location>
</feature>
<feature type="compositionally biased region" description="Polar residues" evidence="1">
    <location>
        <begin position="285"/>
        <end position="300"/>
    </location>
</feature>
<feature type="region of interest" description="Disordered" evidence="1">
    <location>
        <begin position="366"/>
        <end position="397"/>
    </location>
</feature>
<feature type="compositionally biased region" description="Low complexity" evidence="1">
    <location>
        <begin position="301"/>
        <end position="316"/>
    </location>
</feature>
<protein>
    <submittedName>
        <fullName evidence="3">Flocculation protein FLO11</fullName>
    </submittedName>
</protein>
<feature type="region of interest" description="Disordered" evidence="1">
    <location>
        <begin position="957"/>
        <end position="976"/>
    </location>
</feature>
<accession>A0ABM0ZYD1</accession>
<feature type="compositionally biased region" description="Polar residues" evidence="1">
    <location>
        <begin position="12"/>
        <end position="34"/>
    </location>
</feature>
<feature type="compositionally biased region" description="Polar residues" evidence="1">
    <location>
        <begin position="685"/>
        <end position="695"/>
    </location>
</feature>
<feature type="compositionally biased region" description="Polar residues" evidence="1">
    <location>
        <begin position="732"/>
        <end position="746"/>
    </location>
</feature>
<feature type="compositionally biased region" description="Polar residues" evidence="1">
    <location>
        <begin position="584"/>
        <end position="604"/>
    </location>
</feature>
<feature type="compositionally biased region" description="Polar residues" evidence="1">
    <location>
        <begin position="662"/>
        <end position="675"/>
    </location>
</feature>
<dbReference type="RefSeq" id="XP_012937060.1">
    <property type="nucleotide sequence ID" value="XM_013081606.2"/>
</dbReference>
<dbReference type="Proteomes" id="UP000694888">
    <property type="component" value="Unplaced"/>
</dbReference>
<feature type="compositionally biased region" description="Low complexity" evidence="1">
    <location>
        <begin position="376"/>
        <end position="395"/>
    </location>
</feature>
<feature type="compositionally biased region" description="Low complexity" evidence="1">
    <location>
        <begin position="436"/>
        <end position="465"/>
    </location>
</feature>
<feature type="compositionally biased region" description="Polar residues" evidence="1">
    <location>
        <begin position="521"/>
        <end position="538"/>
    </location>
</feature>
<feature type="compositionally biased region" description="Low complexity" evidence="1">
    <location>
        <begin position="490"/>
        <end position="504"/>
    </location>
</feature>